<evidence type="ECO:0000256" key="2">
    <source>
        <dbReference type="SAM" id="Phobius"/>
    </source>
</evidence>
<protein>
    <submittedName>
        <fullName evidence="3">Uncharacterized protein</fullName>
    </submittedName>
</protein>
<feature type="compositionally biased region" description="Low complexity" evidence="1">
    <location>
        <begin position="199"/>
        <end position="209"/>
    </location>
</feature>
<sequence length="395" mass="43353">MGNPEADSSNYQQDQADCNVQIQYNVQVSYDDNSNGNSNNPAYYNPNPQPDQLYLPLQSGGDNDGPNLQYQQNDAANDPQQQQQQQQQQQFQPSQQQQQFGLAQNAPPPPQFNQAYATVPPPQPVAQFLPQSPQLNPAYENQGAYPPQQQPSYPPMAAAPQQYPPQQQPQSAAQPVQFPPPKAYPPNLPPPKPYPPPQAYQQQSAAQPVQFPPPAGGGVQYAAVPPSPIKPGVQGHNGTAQGIPMQANMMGNVNTEGWTTGLFDCMDDPLNAVITCLFPCLTFGQVAELIDNGTTTCATAGMMYALIGCFIGLPCIYSCTFRSKLRSKFGLVESPAPDWIVHFLCEPCALCQEYRELNRRGWDPAIGWVGNVQRQQQMQQQQVAMMPPMSQTMMA</sequence>
<dbReference type="AlphaFoldDB" id="A0ABD3LAB6"/>
<keyword evidence="2" id="KW-0812">Transmembrane</keyword>
<dbReference type="InterPro" id="IPR006461">
    <property type="entry name" value="PLAC_motif_containing"/>
</dbReference>
<feature type="compositionally biased region" description="Pro residues" evidence="1">
    <location>
        <begin position="177"/>
        <end position="198"/>
    </location>
</feature>
<keyword evidence="2" id="KW-0472">Membrane</keyword>
<name>A0ABD3LAB6_EUCGL</name>
<keyword evidence="4" id="KW-1185">Reference proteome</keyword>
<dbReference type="Proteomes" id="UP001634007">
    <property type="component" value="Unassembled WGS sequence"/>
</dbReference>
<keyword evidence="2" id="KW-1133">Transmembrane helix</keyword>
<evidence type="ECO:0000256" key="1">
    <source>
        <dbReference type="SAM" id="MobiDB-lite"/>
    </source>
</evidence>
<evidence type="ECO:0000313" key="4">
    <source>
        <dbReference type="Proteomes" id="UP001634007"/>
    </source>
</evidence>
<dbReference type="EMBL" id="JBJKBG010000002">
    <property type="protein sequence ID" value="KAL3748750.1"/>
    <property type="molecule type" value="Genomic_DNA"/>
</dbReference>
<gene>
    <name evidence="3" type="ORF">ACJRO7_009914</name>
</gene>
<comment type="caution">
    <text evidence="3">The sequence shown here is derived from an EMBL/GenBank/DDBJ whole genome shotgun (WGS) entry which is preliminary data.</text>
</comment>
<dbReference type="PANTHER" id="PTHR15907">
    <property type="entry name" value="DUF614 FAMILY PROTEIN-RELATED"/>
    <property type="match status" value="1"/>
</dbReference>
<reference evidence="3 4" key="1">
    <citation type="submission" date="2024-11" db="EMBL/GenBank/DDBJ databases">
        <title>Chromosome-level genome assembly of Eucalyptus globulus Labill. provides insights into its genome evolution.</title>
        <authorList>
            <person name="Li X."/>
        </authorList>
    </citation>
    <scope>NUCLEOTIDE SEQUENCE [LARGE SCALE GENOMIC DNA]</scope>
    <source>
        <strain evidence="3">CL2024</strain>
        <tissue evidence="3">Fresh tender leaves</tissue>
    </source>
</reference>
<dbReference type="Pfam" id="PF04749">
    <property type="entry name" value="PLAC8"/>
    <property type="match status" value="1"/>
</dbReference>
<organism evidence="3 4">
    <name type="scientific">Eucalyptus globulus</name>
    <name type="common">Tasmanian blue gum</name>
    <dbReference type="NCBI Taxonomy" id="34317"/>
    <lineage>
        <taxon>Eukaryota</taxon>
        <taxon>Viridiplantae</taxon>
        <taxon>Streptophyta</taxon>
        <taxon>Embryophyta</taxon>
        <taxon>Tracheophyta</taxon>
        <taxon>Spermatophyta</taxon>
        <taxon>Magnoliopsida</taxon>
        <taxon>eudicotyledons</taxon>
        <taxon>Gunneridae</taxon>
        <taxon>Pentapetalae</taxon>
        <taxon>rosids</taxon>
        <taxon>malvids</taxon>
        <taxon>Myrtales</taxon>
        <taxon>Myrtaceae</taxon>
        <taxon>Myrtoideae</taxon>
        <taxon>Eucalypteae</taxon>
        <taxon>Eucalyptus</taxon>
    </lineage>
</organism>
<feature type="region of interest" description="Disordered" evidence="1">
    <location>
        <begin position="28"/>
        <end position="217"/>
    </location>
</feature>
<evidence type="ECO:0000313" key="3">
    <source>
        <dbReference type="EMBL" id="KAL3748750.1"/>
    </source>
</evidence>
<feature type="compositionally biased region" description="Low complexity" evidence="1">
    <location>
        <begin position="29"/>
        <end position="46"/>
    </location>
</feature>
<accession>A0ABD3LAB6</accession>
<dbReference type="NCBIfam" id="TIGR01571">
    <property type="entry name" value="A_thal_Cys_rich"/>
    <property type="match status" value="1"/>
</dbReference>
<proteinExistence type="predicted"/>
<feature type="compositionally biased region" description="Low complexity" evidence="1">
    <location>
        <begin position="69"/>
        <end position="105"/>
    </location>
</feature>
<feature type="transmembrane region" description="Helical" evidence="2">
    <location>
        <begin position="301"/>
        <end position="319"/>
    </location>
</feature>